<reference evidence="6" key="1">
    <citation type="journal article" date="2019" name="Int. J. Syst. Evol. Microbiol.">
        <title>The Global Catalogue of Microorganisms (GCM) 10K type strain sequencing project: providing services to taxonomists for standard genome sequencing and annotation.</title>
        <authorList>
            <consortium name="The Broad Institute Genomics Platform"/>
            <consortium name="The Broad Institute Genome Sequencing Center for Infectious Disease"/>
            <person name="Wu L."/>
            <person name="Ma J."/>
        </authorList>
    </citation>
    <scope>NUCLEOTIDE SEQUENCE [LARGE SCALE GENOMIC DNA]</scope>
    <source>
        <strain evidence="6">JCM 11650</strain>
    </source>
</reference>
<gene>
    <name evidence="5" type="ORF">ACFO3A_00300</name>
</gene>
<dbReference type="Proteomes" id="UP001595967">
    <property type="component" value="Unassembled WGS sequence"/>
</dbReference>
<accession>A0ABV9GUR2</accession>
<dbReference type="Gene3D" id="1.10.287.470">
    <property type="entry name" value="Helix hairpin bin"/>
    <property type="match status" value="1"/>
</dbReference>
<evidence type="ECO:0000313" key="6">
    <source>
        <dbReference type="Proteomes" id="UP001595967"/>
    </source>
</evidence>
<dbReference type="InterPro" id="IPR058625">
    <property type="entry name" value="MdtA-like_BSH"/>
</dbReference>
<comment type="caution">
    <text evidence="5">The sequence shown here is derived from an EMBL/GenBank/DDBJ whole genome shotgun (WGS) entry which is preliminary data.</text>
</comment>
<dbReference type="InterPro" id="IPR006143">
    <property type="entry name" value="RND_pump_MFP"/>
</dbReference>
<dbReference type="PANTHER" id="PTHR30469:SF15">
    <property type="entry name" value="HLYD FAMILY OF SECRETION PROTEINS"/>
    <property type="match status" value="1"/>
</dbReference>
<dbReference type="NCBIfam" id="TIGR01730">
    <property type="entry name" value="RND_mfp"/>
    <property type="match status" value="1"/>
</dbReference>
<dbReference type="Pfam" id="PF25975">
    <property type="entry name" value="CzcB_C"/>
    <property type="match status" value="1"/>
</dbReference>
<proteinExistence type="inferred from homology"/>
<evidence type="ECO:0000259" key="4">
    <source>
        <dbReference type="Pfam" id="PF25975"/>
    </source>
</evidence>
<feature type="domain" description="CzcB-like C-terminal circularly permuted SH3-like" evidence="4">
    <location>
        <begin position="306"/>
        <end position="359"/>
    </location>
</feature>
<comment type="similarity">
    <text evidence="1">Belongs to the membrane fusion protein (MFP) (TC 8.A.1) family.</text>
</comment>
<sequence length="386" mass="40446">MRWPKLPHLKVLAVLLPLGASLLWVALRTGPMAPTPVTAVQVQNRPLAPQLFGLGTVQARQLHKLGPTVAGRVLTLAVDVGDAVQAGQVLGTMDPVDLDERIRALDAAQARAQASVQEAQARQTFAAAQVGRYAALARAQASSAESLHLKRQELDVAQAALTAARHELQRSRADAAALRSQRRHLQLVAPEDAIVTAREAEPGSTVVAGQAVLELVAPGSVWIHLRLDQSAALGLAAGLPAHIRLRSRGDAVLQGHVLRVEPHADSVTEELLAKVAFTEVPAPLPPLGELAEVTLNLPALPPAPVIPVAAVQRQGTERGVWQRSPDGLRFTPVVLGRSDLAGNVQVLAGLQVGDTVVVHSAKALRSGARVQVVDRLAAGTTAGAAP</sequence>
<dbReference type="Pfam" id="PF25917">
    <property type="entry name" value="BSH_RND"/>
    <property type="match status" value="1"/>
</dbReference>
<dbReference type="PANTHER" id="PTHR30469">
    <property type="entry name" value="MULTIDRUG RESISTANCE PROTEIN MDTA"/>
    <property type="match status" value="1"/>
</dbReference>
<organism evidence="5 6">
    <name type="scientific">Comamonas nitrativorans</name>
    <dbReference type="NCBI Taxonomy" id="108437"/>
    <lineage>
        <taxon>Bacteria</taxon>
        <taxon>Pseudomonadati</taxon>
        <taxon>Pseudomonadota</taxon>
        <taxon>Betaproteobacteria</taxon>
        <taxon>Burkholderiales</taxon>
        <taxon>Comamonadaceae</taxon>
        <taxon>Comamonas</taxon>
    </lineage>
</organism>
<dbReference type="InterPro" id="IPR058649">
    <property type="entry name" value="CzcB_C"/>
</dbReference>
<evidence type="ECO:0000256" key="1">
    <source>
        <dbReference type="ARBA" id="ARBA00009477"/>
    </source>
</evidence>
<dbReference type="Gene3D" id="2.40.30.170">
    <property type="match status" value="1"/>
</dbReference>
<keyword evidence="6" id="KW-1185">Reference proteome</keyword>
<feature type="domain" description="Multidrug resistance protein MdtA-like barrel-sandwich hybrid" evidence="3">
    <location>
        <begin position="65"/>
        <end position="212"/>
    </location>
</feature>
<dbReference type="Gene3D" id="2.40.50.100">
    <property type="match status" value="1"/>
</dbReference>
<evidence type="ECO:0000259" key="3">
    <source>
        <dbReference type="Pfam" id="PF25917"/>
    </source>
</evidence>
<feature type="coiled-coil region" evidence="2">
    <location>
        <begin position="154"/>
        <end position="181"/>
    </location>
</feature>
<evidence type="ECO:0000256" key="2">
    <source>
        <dbReference type="SAM" id="Coils"/>
    </source>
</evidence>
<keyword evidence="2" id="KW-0175">Coiled coil</keyword>
<name>A0ABV9GUR2_9BURK</name>
<dbReference type="RefSeq" id="WP_377722940.1">
    <property type="nucleotide sequence ID" value="NZ_JBHSEW010000001.1"/>
</dbReference>
<protein>
    <submittedName>
        <fullName evidence="5">Efflux RND transporter periplasmic adaptor subunit</fullName>
    </submittedName>
</protein>
<dbReference type="SUPFAM" id="SSF111369">
    <property type="entry name" value="HlyD-like secretion proteins"/>
    <property type="match status" value="1"/>
</dbReference>
<dbReference type="EMBL" id="JBHSEW010000001">
    <property type="protein sequence ID" value="MFC4620656.1"/>
    <property type="molecule type" value="Genomic_DNA"/>
</dbReference>
<dbReference type="Gene3D" id="2.40.420.20">
    <property type="match status" value="1"/>
</dbReference>
<evidence type="ECO:0000313" key="5">
    <source>
        <dbReference type="EMBL" id="MFC4620656.1"/>
    </source>
</evidence>